<dbReference type="Proteomes" id="UP000238157">
    <property type="component" value="Unassembled WGS sequence"/>
</dbReference>
<dbReference type="RefSeq" id="WP_245917257.1">
    <property type="nucleotide sequence ID" value="NZ_PVTR01000006.1"/>
</dbReference>
<dbReference type="EMBL" id="PVTR01000006">
    <property type="protein sequence ID" value="PRY87605.1"/>
    <property type="molecule type" value="Genomic_DNA"/>
</dbReference>
<evidence type="ECO:0000313" key="1">
    <source>
        <dbReference type="EMBL" id="PRY87605.1"/>
    </source>
</evidence>
<proteinExistence type="predicted"/>
<organism evidence="1 2">
    <name type="scientific">Mongoliibacter ruber</name>
    <dbReference type="NCBI Taxonomy" id="1750599"/>
    <lineage>
        <taxon>Bacteria</taxon>
        <taxon>Pseudomonadati</taxon>
        <taxon>Bacteroidota</taxon>
        <taxon>Cytophagia</taxon>
        <taxon>Cytophagales</taxon>
        <taxon>Cyclobacteriaceae</taxon>
        <taxon>Mongoliibacter</taxon>
    </lineage>
</organism>
<dbReference type="AlphaFoldDB" id="A0A2T0WLP8"/>
<comment type="caution">
    <text evidence="1">The sequence shown here is derived from an EMBL/GenBank/DDBJ whole genome shotgun (WGS) entry which is preliminary data.</text>
</comment>
<name>A0A2T0WLP8_9BACT</name>
<evidence type="ECO:0000313" key="2">
    <source>
        <dbReference type="Proteomes" id="UP000238157"/>
    </source>
</evidence>
<keyword evidence="2" id="KW-1185">Reference proteome</keyword>
<dbReference type="PROSITE" id="PS51257">
    <property type="entry name" value="PROKAR_LIPOPROTEIN"/>
    <property type="match status" value="1"/>
</dbReference>
<protein>
    <submittedName>
        <fullName evidence="1">Uncharacterized protein</fullName>
    </submittedName>
</protein>
<accession>A0A2T0WLP8</accession>
<reference evidence="1 2" key="1">
    <citation type="submission" date="2018-03" db="EMBL/GenBank/DDBJ databases">
        <title>Genomic Encyclopedia of Archaeal and Bacterial Type Strains, Phase II (KMG-II): from individual species to whole genera.</title>
        <authorList>
            <person name="Goeker M."/>
        </authorList>
    </citation>
    <scope>NUCLEOTIDE SEQUENCE [LARGE SCALE GENOMIC DNA]</scope>
    <source>
        <strain evidence="1 2">DSM 27929</strain>
    </source>
</reference>
<gene>
    <name evidence="1" type="ORF">CLW00_106232</name>
</gene>
<sequence>MKTNLWKVMIVLWSCLWFISCTNDDLNGDILLECESIDHISDLPWLQAKFEEIKFDSLSGIILYQYNSREVIEIQSSLMSSTNQSQYYCDGNKLDLDDPSAYQSFLTNRLELKILHGIDLWGK</sequence>